<keyword evidence="4" id="KW-1185">Reference proteome</keyword>
<evidence type="ECO:0000256" key="2">
    <source>
        <dbReference type="SAM" id="SignalP"/>
    </source>
</evidence>
<comment type="caution">
    <text evidence="3">The sequence shown here is derived from an EMBL/GenBank/DDBJ whole genome shotgun (WGS) entry which is preliminary data.</text>
</comment>
<evidence type="ECO:0000313" key="3">
    <source>
        <dbReference type="EMBL" id="KAL3798253.1"/>
    </source>
</evidence>
<dbReference type="EMBL" id="JABMIG020000047">
    <property type="protein sequence ID" value="KAL3798253.1"/>
    <property type="molecule type" value="Genomic_DNA"/>
</dbReference>
<proteinExistence type="predicted"/>
<organism evidence="3 4">
    <name type="scientific">Cyclotella cryptica</name>
    <dbReference type="NCBI Taxonomy" id="29204"/>
    <lineage>
        <taxon>Eukaryota</taxon>
        <taxon>Sar</taxon>
        <taxon>Stramenopiles</taxon>
        <taxon>Ochrophyta</taxon>
        <taxon>Bacillariophyta</taxon>
        <taxon>Coscinodiscophyceae</taxon>
        <taxon>Thalassiosirophycidae</taxon>
        <taxon>Stephanodiscales</taxon>
        <taxon>Stephanodiscaceae</taxon>
        <taxon>Cyclotella</taxon>
    </lineage>
</organism>
<dbReference type="PANTHER" id="PTHR36911">
    <property type="entry name" value="LIM ZINC-BINDING DOMAIN-CONTAINING PROTEIN-RELATED"/>
    <property type="match status" value="1"/>
</dbReference>
<sequence>MKIPAFSFLATFAAAASQHAAIDLDTGDIDASSQLGSLIMSKARALNNNNNNNNNNDVYYSWVSGYSIKFQQCFASSNYYGGYFGGNQNGDNNKNNNRNGFNGVYEQRLVHFKLCPSSSCSSSCENGADYVVDMNEFVNAYVESKLSVQEYNCERVRENCYCQNANNEQYCQSMCYQNAGLDYCGQYQNGGNNNNNKNNGQFNLQEALECRRLEVDDNAMQYYLYKNGGNLNHNAQNYYNYNQNQNNKMELFVGPYCANGGKKILLGVFMEETCSYAAPSGIYEKLFYGNKLPYSSDSLVTNSCVDCKEPDNYDNKNNNDQQDADKVLDVCQRLYEDAGKCESSLSSSIPYPNTYACDFIKTLPKVSRWSISKSAAVPAKALAGVFAITTVALGALTVFLHRKVAAKSGLAQGLSPTDAELA</sequence>
<dbReference type="Proteomes" id="UP001516023">
    <property type="component" value="Unassembled WGS sequence"/>
</dbReference>
<name>A0ABD3QE89_9STRA</name>
<protein>
    <submittedName>
        <fullName evidence="3">Uncharacterized protein</fullName>
    </submittedName>
</protein>
<evidence type="ECO:0000256" key="1">
    <source>
        <dbReference type="SAM" id="Phobius"/>
    </source>
</evidence>
<reference evidence="3 4" key="1">
    <citation type="journal article" date="2020" name="G3 (Bethesda)">
        <title>Improved Reference Genome for Cyclotella cryptica CCMP332, a Model for Cell Wall Morphogenesis, Salinity Adaptation, and Lipid Production in Diatoms (Bacillariophyta).</title>
        <authorList>
            <person name="Roberts W.R."/>
            <person name="Downey K.M."/>
            <person name="Ruck E.C."/>
            <person name="Traller J.C."/>
            <person name="Alverson A.J."/>
        </authorList>
    </citation>
    <scope>NUCLEOTIDE SEQUENCE [LARGE SCALE GENOMIC DNA]</scope>
    <source>
        <strain evidence="3 4">CCMP332</strain>
    </source>
</reference>
<dbReference type="AlphaFoldDB" id="A0ABD3QE89"/>
<feature type="chain" id="PRO_5044808054" evidence="2">
    <location>
        <begin position="16"/>
        <end position="422"/>
    </location>
</feature>
<keyword evidence="2" id="KW-0732">Signal</keyword>
<evidence type="ECO:0000313" key="4">
    <source>
        <dbReference type="Proteomes" id="UP001516023"/>
    </source>
</evidence>
<keyword evidence="1" id="KW-0812">Transmembrane</keyword>
<gene>
    <name evidence="3" type="ORF">HJC23_000167</name>
</gene>
<feature type="transmembrane region" description="Helical" evidence="1">
    <location>
        <begin position="381"/>
        <end position="400"/>
    </location>
</feature>
<keyword evidence="1" id="KW-1133">Transmembrane helix</keyword>
<keyword evidence="1" id="KW-0472">Membrane</keyword>
<feature type="signal peptide" evidence="2">
    <location>
        <begin position="1"/>
        <end position="15"/>
    </location>
</feature>
<accession>A0ABD3QE89</accession>